<sequence>MKEDYPNYIYVDLDGTLCPLKGEGDRYEDLPANEEVIRRLLIARQQGYQIVVHTARNMRTYQGQLSRINIETAPSVLDWLKKRNVPFDGLLVGKPWPGPRGFYVDDRTVRPDEFVNLDDEGIRNLLKGPAGGGI</sequence>
<reference evidence="1 2" key="1">
    <citation type="submission" date="2020-12" db="EMBL/GenBank/DDBJ databases">
        <title>Geomonas sp. Red421, isolated from paddy soil.</title>
        <authorList>
            <person name="Xu Z."/>
            <person name="Zhang Z."/>
            <person name="Masuda Y."/>
            <person name="Itoh H."/>
            <person name="Senoo K."/>
        </authorList>
    </citation>
    <scope>NUCLEOTIDE SEQUENCE [LARGE SCALE GENOMIC DNA]</scope>
    <source>
        <strain evidence="1 2">Red421</strain>
    </source>
</reference>
<evidence type="ECO:0000313" key="1">
    <source>
        <dbReference type="EMBL" id="MBJ6751469.1"/>
    </source>
</evidence>
<accession>A0ABS0YH61</accession>
<dbReference type="SUPFAM" id="SSF56784">
    <property type="entry name" value="HAD-like"/>
    <property type="match status" value="1"/>
</dbReference>
<comment type="caution">
    <text evidence="1">The sequence shown here is derived from an EMBL/GenBank/DDBJ whole genome shotgun (WGS) entry which is preliminary data.</text>
</comment>
<gene>
    <name evidence="1" type="ORF">JFN91_14720</name>
</gene>
<dbReference type="Proteomes" id="UP000614714">
    <property type="component" value="Unassembled WGS sequence"/>
</dbReference>
<protein>
    <submittedName>
        <fullName evidence="1">Capsular biosynthesis protein</fullName>
    </submittedName>
</protein>
<dbReference type="RefSeq" id="WP_199389935.1">
    <property type="nucleotide sequence ID" value="NZ_JAEMHL010000007.1"/>
</dbReference>
<dbReference type="InterPro" id="IPR023214">
    <property type="entry name" value="HAD_sf"/>
</dbReference>
<name>A0ABS0YH61_9BACT</name>
<evidence type="ECO:0000313" key="2">
    <source>
        <dbReference type="Proteomes" id="UP000614714"/>
    </source>
</evidence>
<proteinExistence type="predicted"/>
<keyword evidence="2" id="KW-1185">Reference proteome</keyword>
<dbReference type="InterPro" id="IPR036412">
    <property type="entry name" value="HAD-like_sf"/>
</dbReference>
<dbReference type="Gene3D" id="3.40.50.1000">
    <property type="entry name" value="HAD superfamily/HAD-like"/>
    <property type="match status" value="1"/>
</dbReference>
<dbReference type="EMBL" id="JAEMHL010000007">
    <property type="protein sequence ID" value="MBJ6751469.1"/>
    <property type="molecule type" value="Genomic_DNA"/>
</dbReference>
<organism evidence="1 2">
    <name type="scientific">Geomonas anaerohicana</name>
    <dbReference type="NCBI Taxonomy" id="2798583"/>
    <lineage>
        <taxon>Bacteria</taxon>
        <taxon>Pseudomonadati</taxon>
        <taxon>Thermodesulfobacteriota</taxon>
        <taxon>Desulfuromonadia</taxon>
        <taxon>Geobacterales</taxon>
        <taxon>Geobacteraceae</taxon>
        <taxon>Geomonas</taxon>
    </lineage>
</organism>